<dbReference type="PANTHER" id="PTHR30532:SF26">
    <property type="entry name" value="IRON(3+)-HYDROXAMATE-BINDING PROTEIN FHUD"/>
    <property type="match status" value="1"/>
</dbReference>
<dbReference type="InterPro" id="IPR051313">
    <property type="entry name" value="Bact_iron-sidero_bind"/>
</dbReference>
<accession>A0A6B8RVL2</accession>
<gene>
    <name evidence="6" type="ORF">EHS13_35595</name>
</gene>
<evidence type="ECO:0000256" key="3">
    <source>
        <dbReference type="ARBA" id="ARBA00022448"/>
    </source>
</evidence>
<dbReference type="Pfam" id="PF01497">
    <property type="entry name" value="Peripla_BP_2"/>
    <property type="match status" value="1"/>
</dbReference>
<feature type="domain" description="Fe/B12 periplasmic-binding" evidence="5">
    <location>
        <begin position="72"/>
        <end position="323"/>
    </location>
</feature>
<dbReference type="EMBL" id="CP034235">
    <property type="protein sequence ID" value="QGQ99814.1"/>
    <property type="molecule type" value="Genomic_DNA"/>
</dbReference>
<evidence type="ECO:0000256" key="2">
    <source>
        <dbReference type="ARBA" id="ARBA00008814"/>
    </source>
</evidence>
<name>A0A6B8RVL2_9BACL</name>
<dbReference type="SUPFAM" id="SSF53807">
    <property type="entry name" value="Helical backbone' metal receptor"/>
    <property type="match status" value="1"/>
</dbReference>
<dbReference type="GO" id="GO:1901678">
    <property type="term" value="P:iron coordination entity transport"/>
    <property type="evidence" value="ECO:0007669"/>
    <property type="project" value="UniProtKB-ARBA"/>
</dbReference>
<keyword evidence="3" id="KW-0813">Transport</keyword>
<evidence type="ECO:0000256" key="4">
    <source>
        <dbReference type="ARBA" id="ARBA00022729"/>
    </source>
</evidence>
<dbReference type="InterPro" id="IPR002491">
    <property type="entry name" value="ABC_transptr_periplasmic_BD"/>
</dbReference>
<proteinExistence type="inferred from homology"/>
<protein>
    <recommendedName>
        <fullName evidence="5">Fe/B12 periplasmic-binding domain-containing protein</fullName>
    </recommendedName>
</protein>
<comment type="subcellular location">
    <subcellularLocation>
        <location evidence="1">Cell envelope</location>
    </subcellularLocation>
</comment>
<evidence type="ECO:0000256" key="1">
    <source>
        <dbReference type="ARBA" id="ARBA00004196"/>
    </source>
</evidence>
<sequence length="323" mass="36008">MIRLILMIMNIIINWEWFFVSGLKKYGCILFLILLSLSLSGCGKSSDDVKTDTRAYTDSLGKELEIPKEPKKILALENVGELSALEVTPAGTNDYFLNIFKEALKDVASVGEFEPNLEAVIKLQPDLIIVADYIEPEQLEKLSKIAPTAVLKWNTSFAERLHNVAELIGKEQAETAWIAGYEVKKKAVQENLSPLVAKGETALLLKGNAKGLFMFSPIWFPGIYDLMGFAAPDAIKPLLEKDPYFAGEAISMEALAEYKVDRIFLRVDAASYQELIDSPLRNTPAFKNGHIYLLDETWDNADVKSLEIQTEKAVEVLKTNSAK</sequence>
<evidence type="ECO:0000313" key="6">
    <source>
        <dbReference type="EMBL" id="QGQ99814.1"/>
    </source>
</evidence>
<comment type="similarity">
    <text evidence="2">Belongs to the bacterial solute-binding protein 8 family.</text>
</comment>
<evidence type="ECO:0000259" key="5">
    <source>
        <dbReference type="PROSITE" id="PS50983"/>
    </source>
</evidence>
<keyword evidence="4" id="KW-0732">Signal</keyword>
<dbReference type="GO" id="GO:0030288">
    <property type="term" value="C:outer membrane-bounded periplasmic space"/>
    <property type="evidence" value="ECO:0007669"/>
    <property type="project" value="TreeGrafter"/>
</dbReference>
<reference evidence="7" key="1">
    <citation type="submission" date="2018-11" db="EMBL/GenBank/DDBJ databases">
        <title>Complete genome sequence of Paenibacillus sp. ML311-T8.</title>
        <authorList>
            <person name="Nam Y.-D."/>
            <person name="Kang J."/>
            <person name="Chung W.-H."/>
            <person name="Park Y.S."/>
        </authorList>
    </citation>
    <scope>NUCLEOTIDE SEQUENCE [LARGE SCALE GENOMIC DNA]</scope>
    <source>
        <strain evidence="7">ML311-T8</strain>
    </source>
</reference>
<dbReference type="Gene3D" id="3.40.50.1980">
    <property type="entry name" value="Nitrogenase molybdenum iron protein domain"/>
    <property type="match status" value="2"/>
</dbReference>
<evidence type="ECO:0000313" key="7">
    <source>
        <dbReference type="Proteomes" id="UP000426246"/>
    </source>
</evidence>
<dbReference type="KEGG" id="ppsc:EHS13_35595"/>
<organism evidence="6 7">
    <name type="scientific">Paenibacillus psychroresistens</name>
    <dbReference type="NCBI Taxonomy" id="1778678"/>
    <lineage>
        <taxon>Bacteria</taxon>
        <taxon>Bacillati</taxon>
        <taxon>Bacillota</taxon>
        <taxon>Bacilli</taxon>
        <taxon>Bacillales</taxon>
        <taxon>Paenibacillaceae</taxon>
        <taxon>Paenibacillus</taxon>
    </lineage>
</organism>
<keyword evidence="7" id="KW-1185">Reference proteome</keyword>
<dbReference type="PROSITE" id="PS50983">
    <property type="entry name" value="FE_B12_PBP"/>
    <property type="match status" value="1"/>
</dbReference>
<dbReference type="AlphaFoldDB" id="A0A6B8RVL2"/>
<dbReference type="PANTHER" id="PTHR30532">
    <property type="entry name" value="IRON III DICITRATE-BINDING PERIPLASMIC PROTEIN"/>
    <property type="match status" value="1"/>
</dbReference>
<dbReference type="Proteomes" id="UP000426246">
    <property type="component" value="Chromosome"/>
</dbReference>